<keyword evidence="1" id="KW-1133">Transmembrane helix</keyword>
<accession>A0A0Q3QMU6</accession>
<evidence type="ECO:0000256" key="1">
    <source>
        <dbReference type="SAM" id="Phobius"/>
    </source>
</evidence>
<feature type="transmembrane region" description="Helical" evidence="1">
    <location>
        <begin position="31"/>
        <end position="49"/>
    </location>
</feature>
<gene>
    <name evidence="2" type="ORF">AN957_10405</name>
</gene>
<dbReference type="PATRIC" id="fig|1637975.4.peg.1869"/>
<evidence type="ECO:0008006" key="4">
    <source>
        <dbReference type="Google" id="ProtNLM"/>
    </source>
</evidence>
<evidence type="ECO:0000313" key="2">
    <source>
        <dbReference type="EMBL" id="KQL18944.1"/>
    </source>
</evidence>
<organism evidence="2 3">
    <name type="scientific">Cytobacillus solani</name>
    <dbReference type="NCBI Taxonomy" id="1637975"/>
    <lineage>
        <taxon>Bacteria</taxon>
        <taxon>Bacillati</taxon>
        <taxon>Bacillota</taxon>
        <taxon>Bacilli</taxon>
        <taxon>Bacillales</taxon>
        <taxon>Bacillaceae</taxon>
        <taxon>Cytobacillus</taxon>
    </lineage>
</organism>
<dbReference type="STRING" id="1637975.AN957_10405"/>
<name>A0A0Q3QMU6_9BACI</name>
<comment type="caution">
    <text evidence="2">The sequence shown here is derived from an EMBL/GenBank/DDBJ whole genome shotgun (WGS) entry which is preliminary data.</text>
</comment>
<dbReference type="AlphaFoldDB" id="A0A0Q3QMU6"/>
<protein>
    <recommendedName>
        <fullName evidence="4">YlaF family protein</fullName>
    </recommendedName>
</protein>
<sequence length="61" mass="6531">MKKIKWPLLALAILATLCIMGIGIAVAEESIIGIFAAIIGLIVAMGFGFKTKKKMRENGIL</sequence>
<reference evidence="2 3" key="1">
    <citation type="submission" date="2015-09" db="EMBL/GenBank/DDBJ databases">
        <title>Genome sequencing project for genomic taxonomy and phylogenomics of Bacillus-like bacteria.</title>
        <authorList>
            <person name="Liu B."/>
            <person name="Wang J."/>
            <person name="Zhu Y."/>
            <person name="Liu G."/>
            <person name="Chen Q."/>
            <person name="Chen Z."/>
            <person name="Lan J."/>
            <person name="Che J."/>
            <person name="Ge C."/>
            <person name="Shi H."/>
            <person name="Pan Z."/>
            <person name="Liu X."/>
        </authorList>
    </citation>
    <scope>NUCLEOTIDE SEQUENCE [LARGE SCALE GENOMIC DNA]</scope>
    <source>
        <strain evidence="2 3">FJAT-18043</strain>
    </source>
</reference>
<dbReference type="Pfam" id="PF17259">
    <property type="entry name" value="DUF5325"/>
    <property type="match status" value="1"/>
</dbReference>
<dbReference type="EMBL" id="LJIX01000006">
    <property type="protein sequence ID" value="KQL18944.1"/>
    <property type="molecule type" value="Genomic_DNA"/>
</dbReference>
<evidence type="ECO:0000313" key="3">
    <source>
        <dbReference type="Proteomes" id="UP000050996"/>
    </source>
</evidence>
<keyword evidence="1" id="KW-0472">Membrane</keyword>
<proteinExistence type="predicted"/>
<dbReference type="Proteomes" id="UP000050996">
    <property type="component" value="Unassembled WGS sequence"/>
</dbReference>
<keyword evidence="1" id="KW-0812">Transmembrane</keyword>
<dbReference type="RefSeq" id="WP_053475451.1">
    <property type="nucleotide sequence ID" value="NZ_CP041305.1"/>
</dbReference>
<keyword evidence="3" id="KW-1185">Reference proteome</keyword>
<dbReference type="InterPro" id="IPR035211">
    <property type="entry name" value="DUF5325"/>
</dbReference>